<comment type="similarity">
    <text evidence="10">Belongs to the adaptor complexes large subunit family.</text>
</comment>
<dbReference type="GO" id="GO:0005794">
    <property type="term" value="C:Golgi apparatus"/>
    <property type="evidence" value="ECO:0007669"/>
    <property type="project" value="UniProtKB-SubCell"/>
</dbReference>
<keyword evidence="5 10" id="KW-0653">Protein transport</keyword>
<evidence type="ECO:0000256" key="4">
    <source>
        <dbReference type="ARBA" id="ARBA00022553"/>
    </source>
</evidence>
<gene>
    <name evidence="14" type="primary">ap3b1a</name>
</gene>
<evidence type="ECO:0000256" key="1">
    <source>
        <dbReference type="ARBA" id="ARBA00004145"/>
    </source>
</evidence>
<keyword evidence="7 10" id="KW-0472">Membrane</keyword>
<protein>
    <recommendedName>
        <fullName evidence="10">AP-3 complex subunit beta</fullName>
    </recommendedName>
</protein>
<dbReference type="InterPro" id="IPR056314">
    <property type="entry name" value="AP3B1/2_C"/>
</dbReference>
<dbReference type="PIRSF" id="PIRSF037096">
    <property type="entry name" value="AP3_complex_beta"/>
    <property type="match status" value="1"/>
</dbReference>
<evidence type="ECO:0000256" key="11">
    <source>
        <dbReference type="SAM" id="MobiDB-lite"/>
    </source>
</evidence>
<dbReference type="RefSeq" id="XP_042634587.1">
    <property type="nucleotide sequence ID" value="XM_042778653.1"/>
</dbReference>
<dbReference type="SMART" id="SM01020">
    <property type="entry name" value="B2-adapt-app_C"/>
    <property type="match status" value="1"/>
</dbReference>
<dbReference type="Pfam" id="PF24080">
    <property type="entry name" value="AP3B1_C_2"/>
    <property type="match status" value="1"/>
</dbReference>
<name>A0A9Q9Z9M7_CYPCA</name>
<evidence type="ECO:0000256" key="8">
    <source>
        <dbReference type="ARBA" id="ARBA00023329"/>
    </source>
</evidence>
<feature type="compositionally biased region" description="Acidic residues" evidence="11">
    <location>
        <begin position="685"/>
        <end position="697"/>
    </location>
</feature>
<dbReference type="InterPro" id="IPR026739">
    <property type="entry name" value="AP_beta"/>
</dbReference>
<accession>A0A9Q9Z9M7</accession>
<dbReference type="GO" id="GO:0030131">
    <property type="term" value="C:clathrin adaptor complex"/>
    <property type="evidence" value="ECO:0007669"/>
    <property type="project" value="InterPro"/>
</dbReference>
<dbReference type="SMART" id="SM01355">
    <property type="entry name" value="AP3B1_C"/>
    <property type="match status" value="1"/>
</dbReference>
<keyword evidence="3 10" id="KW-0813">Transport</keyword>
<feature type="compositionally biased region" description="Low complexity" evidence="11">
    <location>
        <begin position="779"/>
        <end position="794"/>
    </location>
</feature>
<comment type="function">
    <text evidence="9">Subunit of non-clathrin- and clathrin-associated adaptor protein complex 3 (AP-3) that plays a role in protein sorting in the late-Golgi/trans-Golgi network (TGN) and/or endosomes. The AP complexes mediate both the recruitment of clathrin to membranes and the recognition of sorting signals within the cytosolic tails of transmembrane cargo molecules. AP-3 appears to be involved in the sorting of a subset of transmembrane proteins targeted to lysosomes and lysosome-related organelles. In concert with the BLOC-1 complex, AP-3 is required to target cargos into vesicles assembled at cell bodies for delivery into neurites and nerve terminals.</text>
</comment>
<reference evidence="14" key="1">
    <citation type="submission" date="2025-08" db="UniProtKB">
        <authorList>
            <consortium name="RefSeq"/>
        </authorList>
    </citation>
    <scope>IDENTIFICATION</scope>
    <source>
        <tissue evidence="14">Muscle</tissue>
    </source>
</reference>
<feature type="compositionally biased region" description="Acidic residues" evidence="11">
    <location>
        <begin position="710"/>
        <end position="721"/>
    </location>
</feature>
<evidence type="ECO:0000259" key="12">
    <source>
        <dbReference type="SMART" id="SM01020"/>
    </source>
</evidence>
<feature type="domain" description="Beta-adaptin appendage C-terminal subdomain" evidence="12">
    <location>
        <begin position="995"/>
        <end position="1104"/>
    </location>
</feature>
<keyword evidence="4" id="KW-0597">Phosphoprotein</keyword>
<dbReference type="CTD" id="563316"/>
<dbReference type="Proteomes" id="UP001155660">
    <property type="component" value="Chromosome A21"/>
</dbReference>
<organism evidence="14">
    <name type="scientific">Cyprinus carpio</name>
    <name type="common">Common carp</name>
    <dbReference type="NCBI Taxonomy" id="7962"/>
    <lineage>
        <taxon>Eukaryota</taxon>
        <taxon>Metazoa</taxon>
        <taxon>Chordata</taxon>
        <taxon>Craniata</taxon>
        <taxon>Vertebrata</taxon>
        <taxon>Euteleostomi</taxon>
        <taxon>Actinopterygii</taxon>
        <taxon>Neopterygii</taxon>
        <taxon>Teleostei</taxon>
        <taxon>Ostariophysi</taxon>
        <taxon>Cypriniformes</taxon>
        <taxon>Cyprinidae</taxon>
        <taxon>Cyprininae</taxon>
        <taxon>Cyprinus</taxon>
    </lineage>
</organism>
<dbReference type="GeneID" id="109065243"/>
<keyword evidence="6" id="KW-0333">Golgi apparatus</keyword>
<feature type="region of interest" description="Disordered" evidence="11">
    <location>
        <begin position="670"/>
        <end position="823"/>
    </location>
</feature>
<feature type="domain" description="AP-3 complex subunit beta C-terminal" evidence="13">
    <location>
        <begin position="825"/>
        <end position="971"/>
    </location>
</feature>
<dbReference type="InterPro" id="IPR026740">
    <property type="entry name" value="AP3_beta"/>
</dbReference>
<dbReference type="GO" id="GO:0006886">
    <property type="term" value="P:intracellular protein transport"/>
    <property type="evidence" value="ECO:0007669"/>
    <property type="project" value="InterPro"/>
</dbReference>
<dbReference type="SMR" id="A0A9Q9Z9M7"/>
<evidence type="ECO:0000256" key="7">
    <source>
        <dbReference type="ARBA" id="ARBA00023136"/>
    </source>
</evidence>
<feature type="compositionally biased region" description="Low complexity" evidence="11">
    <location>
        <begin position="698"/>
        <end position="709"/>
    </location>
</feature>
<dbReference type="GO" id="GO:0030659">
    <property type="term" value="C:cytoplasmic vesicle membrane"/>
    <property type="evidence" value="ECO:0007669"/>
    <property type="project" value="UniProtKB-SubCell"/>
</dbReference>
<evidence type="ECO:0000256" key="5">
    <source>
        <dbReference type="ARBA" id="ARBA00022927"/>
    </source>
</evidence>
<keyword evidence="8" id="KW-0968">Cytoplasmic vesicle</keyword>
<dbReference type="AlphaFoldDB" id="A0A9Q9Z9M7"/>
<evidence type="ECO:0000256" key="9">
    <source>
        <dbReference type="ARBA" id="ARBA00023570"/>
    </source>
</evidence>
<evidence type="ECO:0000259" key="13">
    <source>
        <dbReference type="SMART" id="SM01355"/>
    </source>
</evidence>
<dbReference type="KEGG" id="ccar:109065243"/>
<dbReference type="Pfam" id="PF01602">
    <property type="entry name" value="Adaptin_N"/>
    <property type="match status" value="1"/>
</dbReference>
<dbReference type="OrthoDB" id="302453at2759"/>
<evidence type="ECO:0000256" key="3">
    <source>
        <dbReference type="ARBA" id="ARBA00022448"/>
    </source>
</evidence>
<evidence type="ECO:0000313" key="14">
    <source>
        <dbReference type="RefSeq" id="XP_042634587.1"/>
    </source>
</evidence>
<evidence type="ECO:0000256" key="6">
    <source>
        <dbReference type="ARBA" id="ARBA00023034"/>
    </source>
</evidence>
<dbReference type="InterPro" id="IPR015151">
    <property type="entry name" value="B-adaptin_app_sub_C"/>
</dbReference>
<dbReference type="InterPro" id="IPR002553">
    <property type="entry name" value="Clathrin/coatomer_adapt-like_N"/>
</dbReference>
<proteinExistence type="inferred from homology"/>
<comment type="subcellular location">
    <subcellularLocation>
        <location evidence="1">Cytoplasmic vesicle</location>
        <location evidence="1">Clathrin-coated vesicle membrane</location>
        <topology evidence="1">Peripheral membrane protein</topology>
        <orientation evidence="1">Cytoplasmic side</orientation>
    </subcellularLocation>
    <subcellularLocation>
        <location evidence="2">Golgi apparatus</location>
    </subcellularLocation>
</comment>
<evidence type="ECO:0000256" key="2">
    <source>
        <dbReference type="ARBA" id="ARBA00004555"/>
    </source>
</evidence>
<dbReference type="GO" id="GO:0016192">
    <property type="term" value="P:vesicle-mediated transport"/>
    <property type="evidence" value="ECO:0007669"/>
    <property type="project" value="InterPro"/>
</dbReference>
<evidence type="ECO:0000256" key="10">
    <source>
        <dbReference type="PIRNR" id="PIRNR037096"/>
    </source>
</evidence>
<dbReference type="PANTHER" id="PTHR11134">
    <property type="entry name" value="ADAPTOR COMPLEX SUBUNIT BETA FAMILY MEMBER"/>
    <property type="match status" value="1"/>
</dbReference>
<dbReference type="Pfam" id="PF14796">
    <property type="entry name" value="AP3B1_C"/>
    <property type="match status" value="1"/>
</dbReference>
<dbReference type="InterPro" id="IPR029390">
    <property type="entry name" value="AP3B_C"/>
</dbReference>
<sequence length="1108" mass="123013">MLGMSANSVSYNEQGSVESGVDAAQENSSIPGGFSSGGAAFSLFSADCKKNEDLKEMLESNKESLKLEAMKRIVGLIAKGKNASELFPAVVKNVASKNIELKKLVYVYLVRYAEEQQDLALLSISTFQRALKDPNQLIRASALRVLSSIRVPIIVPIMMLAIKEAATDLSPYVRKTAAHAIQKLYSLDPDQKEHLIEVIEKLLKDKSTLVAGSVVMAFEEVCPDRIDLIHKNYRKLCNLLVDVEEWGQVVIIHMLTRYARTQFVSPWREDAMFDENNEKAFYDSEEERKVEQTRPYIMDPDHRLLLRNTKPLLQSRNSQVVMAVSQLYWHLAPKHELSIITKSLVRLLRSHREVQYVVLQNIATMSIQRKGMFEPFMKSFYVRSTDATHIKTLKLEILTNLANEANISTILREFQTYVKSQDKAFAAATIQAIGRCATNISEVTDTCLNGLVLLLSNRDETVVAESVVVIKKLLQTQPSQHSDIIKHMAKLFDNITVPMARASILWLMGEYCEHVPKIAPDVLRKMAKTFTNEEDIVKLQIVNLAAKLYLTNSKQTKLLTQYILNLGKYDQNYDIRDRTRFIRQLIVPNEKSGALSKYARRILMAPKPAPVLQSAFKDRDRFQLGTLSHTLNSQASGYLELSDWPAVAPDQSVRNVEVVEPVKEAGAPALRKSKTAKSNEKFYSDSEEEEEEEEEGSSSEGSSSSSSEESVSESESEENSDDSNKSSSSQSEKSSSESDSEKKKKTLKNKKLQQQKPDSKDRKQKNGNAVKVESRSESESGSESSSSESSSESGSELDSDSDSGTDQKKNTKPKPVQSKPFIKQVEKKEVSLLDLDDFSPVPVTTPKSSILSPNLLSDLQGLLISPTTSALQASSPVFVPETSHELLHRMTGKGLSAQYRFTRQPCIYGNSMVSLQLTLRKITNQSIKNTHITKNTPNKTQNTQSSNAIERLEPQASVTVSMGVDFNDSTQAANFQLCTKEDEFSVSIQPAVGELLLPITMSEADFTKEQGKLMGMNESSATITMTPENVSSQSVNRKVVSVANIGVIPSSQENIYRFAGKTVSSGSLVLVSVALKDPDAVITINTEKTVIGSMLLRQFKTALTNSGP</sequence>
<feature type="compositionally biased region" description="Basic residues" evidence="11">
    <location>
        <begin position="743"/>
        <end position="753"/>
    </location>
</feature>